<sequence>MNGLSDPHTDSTKDVPSTAGEEQQMRRKNSNGFLARLRQKLMRRSDRVCYVAESDGLGPLKSNPVAKVHEEADKDYRLRNSNVFDTSIYPCASDELHIGYLQHGPHPSVMPVAALQPELPLPRFPMELPVSASPTSAFSSLNDHPAPPVFVPFVPDFQPGYAPPAPVQRNEYPTPSGVFDRSRFSPMGTSGHAPHTVGFIPDSAHYRGSLNHFPPPAPSMFTSSPFDAHLFEEHYNDPECMVLIERLKRVTSANAVLRRQLTADREWEFRSGSRWEGWTAGDFEGRNKELEEAIRREDRKLKALKERSKRERQERRGET</sequence>
<evidence type="ECO:0000256" key="1">
    <source>
        <dbReference type="SAM" id="Coils"/>
    </source>
</evidence>
<evidence type="ECO:0000256" key="2">
    <source>
        <dbReference type="SAM" id="MobiDB-lite"/>
    </source>
</evidence>
<accession>A0A5K1K5S6</accession>
<dbReference type="EMBL" id="LR728544">
    <property type="protein sequence ID" value="VWP00508.1"/>
    <property type="molecule type" value="Genomic_DNA"/>
</dbReference>
<organism evidence="3">
    <name type="scientific">Ganoderma boninense</name>
    <dbReference type="NCBI Taxonomy" id="34458"/>
    <lineage>
        <taxon>Eukaryota</taxon>
        <taxon>Fungi</taxon>
        <taxon>Dikarya</taxon>
        <taxon>Basidiomycota</taxon>
        <taxon>Agaricomycotina</taxon>
        <taxon>Agaricomycetes</taxon>
        <taxon>Polyporales</taxon>
        <taxon>Polyporaceae</taxon>
        <taxon>Ganoderma</taxon>
    </lineage>
</organism>
<evidence type="ECO:0000313" key="3">
    <source>
        <dbReference type="EMBL" id="VWP00508.1"/>
    </source>
</evidence>
<feature type="region of interest" description="Disordered" evidence="2">
    <location>
        <begin position="1"/>
        <end position="33"/>
    </location>
</feature>
<keyword evidence="1" id="KW-0175">Coiled coil</keyword>
<gene>
    <name evidence="3" type="primary">Q8XRI4</name>
</gene>
<reference evidence="3" key="1">
    <citation type="submission" date="2019-10" db="EMBL/GenBank/DDBJ databases">
        <authorList>
            <person name="Nor Muhammad N."/>
        </authorList>
    </citation>
    <scope>NUCLEOTIDE SEQUENCE</scope>
</reference>
<feature type="coiled-coil region" evidence="1">
    <location>
        <begin position="280"/>
        <end position="314"/>
    </location>
</feature>
<dbReference type="AlphaFoldDB" id="A0A5K1K5S6"/>
<protein>
    <submittedName>
        <fullName evidence="3">Probable awr type III effector family protein</fullName>
    </submittedName>
</protein>
<name>A0A5K1K5S6_9APHY</name>
<proteinExistence type="predicted"/>